<dbReference type="Proteomes" id="UP000184476">
    <property type="component" value="Unassembled WGS sequence"/>
</dbReference>
<evidence type="ECO:0000313" key="2">
    <source>
        <dbReference type="Proteomes" id="UP000184476"/>
    </source>
</evidence>
<dbReference type="AlphaFoldDB" id="A0A1M5AKP7"/>
<organism evidence="1 2">
    <name type="scientific">Seinonella peptonophila</name>
    <dbReference type="NCBI Taxonomy" id="112248"/>
    <lineage>
        <taxon>Bacteria</taxon>
        <taxon>Bacillati</taxon>
        <taxon>Bacillota</taxon>
        <taxon>Bacilli</taxon>
        <taxon>Bacillales</taxon>
        <taxon>Thermoactinomycetaceae</taxon>
        <taxon>Seinonella</taxon>
    </lineage>
</organism>
<sequence>MSSSIFKRNIQREVLKSVYLQAEKEILISLPPEYKPDQLYPILLLHDGRDYFQMGRLITQTNQLLAQNEIHPVIMVALPIQKEQRNQEYSPSGKTHMQHLEFVAQEVIPMIKEKYQPTANPDQFIVAGSSLGATAALHFALTYPELCSRVLAQSGAFLETTIEQIHLSRDLSHLEIYQSVGLSETAVPTHFGHLDLVTRNREVYEALTQKEAQVMYIEREGDHTWGLWQIDLPHALRAFFGT</sequence>
<dbReference type="EMBL" id="FQVL01000014">
    <property type="protein sequence ID" value="SHF30726.1"/>
    <property type="molecule type" value="Genomic_DNA"/>
</dbReference>
<dbReference type="Gene3D" id="3.40.50.1820">
    <property type="entry name" value="alpha/beta hydrolase"/>
    <property type="match status" value="1"/>
</dbReference>
<dbReference type="Pfam" id="PF00756">
    <property type="entry name" value="Esterase"/>
    <property type="match status" value="1"/>
</dbReference>
<dbReference type="OrthoDB" id="9803578at2"/>
<dbReference type="RefSeq" id="WP_073157259.1">
    <property type="nucleotide sequence ID" value="NZ_FQVL01000014.1"/>
</dbReference>
<dbReference type="InterPro" id="IPR050583">
    <property type="entry name" value="Mycobacterial_A85_antigen"/>
</dbReference>
<gene>
    <name evidence="1" type="ORF">SAMN05444392_11464</name>
</gene>
<reference evidence="1 2" key="1">
    <citation type="submission" date="2016-11" db="EMBL/GenBank/DDBJ databases">
        <authorList>
            <person name="Jaros S."/>
            <person name="Januszkiewicz K."/>
            <person name="Wedrychowicz H."/>
        </authorList>
    </citation>
    <scope>NUCLEOTIDE SEQUENCE [LARGE SCALE GENOMIC DNA]</scope>
    <source>
        <strain evidence="1 2">DSM 44666</strain>
    </source>
</reference>
<dbReference type="PANTHER" id="PTHR48098">
    <property type="entry name" value="ENTEROCHELIN ESTERASE-RELATED"/>
    <property type="match status" value="1"/>
</dbReference>
<dbReference type="SUPFAM" id="SSF53474">
    <property type="entry name" value="alpha/beta-Hydrolases"/>
    <property type="match status" value="1"/>
</dbReference>
<protein>
    <submittedName>
        <fullName evidence="1">Enterochelin esterase</fullName>
    </submittedName>
</protein>
<accession>A0A1M5AKP7</accession>
<dbReference type="STRING" id="112248.SAMN05444392_11464"/>
<name>A0A1M5AKP7_9BACL</name>
<dbReference type="InterPro" id="IPR000801">
    <property type="entry name" value="Esterase-like"/>
</dbReference>
<keyword evidence="2" id="KW-1185">Reference proteome</keyword>
<dbReference type="InterPro" id="IPR029058">
    <property type="entry name" value="AB_hydrolase_fold"/>
</dbReference>
<dbReference type="PANTHER" id="PTHR48098:SF3">
    <property type="entry name" value="IRON(III) ENTEROBACTIN ESTERASE"/>
    <property type="match status" value="1"/>
</dbReference>
<evidence type="ECO:0000313" key="1">
    <source>
        <dbReference type="EMBL" id="SHF30726.1"/>
    </source>
</evidence>
<proteinExistence type="predicted"/>